<dbReference type="PROSITE" id="PS50111">
    <property type="entry name" value="CHEMOTAXIS_TRANSDUC_2"/>
    <property type="match status" value="1"/>
</dbReference>
<dbReference type="OrthoDB" id="9781943at2"/>
<keyword evidence="3 4" id="KW-0807">Transducer</keyword>
<protein>
    <submittedName>
        <fullName evidence="8">Methyl-accepting chemotaxis protein 4</fullName>
    </submittedName>
</protein>
<feature type="domain" description="Methyl-accepting transducer" evidence="7">
    <location>
        <begin position="99"/>
        <end position="335"/>
    </location>
</feature>
<keyword evidence="6" id="KW-0812">Transmembrane</keyword>
<evidence type="ECO:0000256" key="5">
    <source>
        <dbReference type="SAM" id="Coils"/>
    </source>
</evidence>
<evidence type="ECO:0000256" key="4">
    <source>
        <dbReference type="PROSITE-ProRule" id="PRU00284"/>
    </source>
</evidence>
<dbReference type="GO" id="GO:0007165">
    <property type="term" value="P:signal transduction"/>
    <property type="evidence" value="ECO:0007669"/>
    <property type="project" value="UniProtKB-KW"/>
</dbReference>
<dbReference type="RefSeq" id="WP_068748704.1">
    <property type="nucleotide sequence ID" value="NZ_LOHZ01000035.1"/>
</dbReference>
<proteinExistence type="inferred from homology"/>
<keyword evidence="6" id="KW-0472">Membrane</keyword>
<dbReference type="SUPFAM" id="SSF58104">
    <property type="entry name" value="Methyl-accepting chemotaxis protein (MCP) signaling domain"/>
    <property type="match status" value="1"/>
</dbReference>
<dbReference type="GO" id="GO:0055085">
    <property type="term" value="P:transmembrane transport"/>
    <property type="evidence" value="ECO:0007669"/>
    <property type="project" value="InterPro"/>
</dbReference>
<evidence type="ECO:0000313" key="9">
    <source>
        <dbReference type="Proteomes" id="UP000075737"/>
    </source>
</evidence>
<name>A0A162MCY9_9FIRM</name>
<evidence type="ECO:0000259" key="7">
    <source>
        <dbReference type="PROSITE" id="PS50111"/>
    </source>
</evidence>
<evidence type="ECO:0000256" key="1">
    <source>
        <dbReference type="ARBA" id="ARBA00007162"/>
    </source>
</evidence>
<comment type="similarity">
    <text evidence="1">Belongs to the phosphate/phosphite/phosphonate binding protein family.</text>
</comment>
<dbReference type="Gene3D" id="1.10.287.950">
    <property type="entry name" value="Methyl-accepting chemotaxis protein"/>
    <property type="match status" value="1"/>
</dbReference>
<dbReference type="Proteomes" id="UP000075737">
    <property type="component" value="Unassembled WGS sequence"/>
</dbReference>
<evidence type="ECO:0000256" key="6">
    <source>
        <dbReference type="SAM" id="Phobius"/>
    </source>
</evidence>
<reference evidence="8 9" key="1">
    <citation type="submission" date="2015-12" db="EMBL/GenBank/DDBJ databases">
        <title>Draft genome of Thermovenabulum gondwanense isolated from a red thermophilic microbial mat colonisisng an outflow channel of a bore well.</title>
        <authorList>
            <person name="Patel B.K."/>
        </authorList>
    </citation>
    <scope>NUCLEOTIDE SEQUENCE [LARGE SCALE GENOMIC DNA]</scope>
    <source>
        <strain evidence="8 9">R270</strain>
    </source>
</reference>
<dbReference type="Pfam" id="PF00015">
    <property type="entry name" value="MCPsignal"/>
    <property type="match status" value="1"/>
</dbReference>
<dbReference type="PANTHER" id="PTHR32089">
    <property type="entry name" value="METHYL-ACCEPTING CHEMOTAXIS PROTEIN MCPB"/>
    <property type="match status" value="1"/>
</dbReference>
<gene>
    <name evidence="8" type="primary">mcp4_2</name>
    <name evidence="8" type="ORF">ATZ99_15820</name>
</gene>
<dbReference type="GO" id="GO:0043190">
    <property type="term" value="C:ATP-binding cassette (ABC) transporter complex"/>
    <property type="evidence" value="ECO:0007669"/>
    <property type="project" value="InterPro"/>
</dbReference>
<evidence type="ECO:0000256" key="3">
    <source>
        <dbReference type="ARBA" id="ARBA00023224"/>
    </source>
</evidence>
<accession>A0A162MCY9</accession>
<evidence type="ECO:0000256" key="2">
    <source>
        <dbReference type="ARBA" id="ARBA00022729"/>
    </source>
</evidence>
<dbReference type="PATRIC" id="fig|520767.4.peg.1693"/>
<dbReference type="Pfam" id="PF12974">
    <property type="entry name" value="Phosphonate-bd"/>
    <property type="match status" value="1"/>
</dbReference>
<dbReference type="SUPFAM" id="SSF53850">
    <property type="entry name" value="Periplasmic binding protein-like II"/>
    <property type="match status" value="1"/>
</dbReference>
<dbReference type="NCBIfam" id="TIGR01098">
    <property type="entry name" value="3A0109s03R"/>
    <property type="match status" value="1"/>
</dbReference>
<dbReference type="CDD" id="cd01071">
    <property type="entry name" value="PBP2_PhnD_like"/>
    <property type="match status" value="1"/>
</dbReference>
<feature type="coiled-coil region" evidence="5">
    <location>
        <begin position="117"/>
        <end position="155"/>
    </location>
</feature>
<dbReference type="EMBL" id="LOHZ01000035">
    <property type="protein sequence ID" value="KYO65348.1"/>
    <property type="molecule type" value="Genomic_DNA"/>
</dbReference>
<keyword evidence="6" id="KW-1133">Transmembrane helix</keyword>
<comment type="caution">
    <text evidence="8">The sequence shown here is derived from an EMBL/GenBank/DDBJ whole genome shotgun (WGS) entry which is preliminary data.</text>
</comment>
<evidence type="ECO:0000313" key="8">
    <source>
        <dbReference type="EMBL" id="KYO65348.1"/>
    </source>
</evidence>
<keyword evidence="2" id="KW-0732">Signal</keyword>
<dbReference type="InterPro" id="IPR005770">
    <property type="entry name" value="PhnD"/>
</dbReference>
<organism evidence="8 9">
    <name type="scientific">Thermovenabulum gondwanense</name>
    <dbReference type="NCBI Taxonomy" id="520767"/>
    <lineage>
        <taxon>Bacteria</taxon>
        <taxon>Bacillati</taxon>
        <taxon>Bacillota</taxon>
        <taxon>Clostridia</taxon>
        <taxon>Thermosediminibacterales</taxon>
        <taxon>Thermosediminibacteraceae</taxon>
        <taxon>Thermovenabulum</taxon>
    </lineage>
</organism>
<dbReference type="AlphaFoldDB" id="A0A162MCY9"/>
<dbReference type="SMART" id="SM00283">
    <property type="entry name" value="MA"/>
    <property type="match status" value="1"/>
</dbReference>
<keyword evidence="9" id="KW-1185">Reference proteome</keyword>
<feature type="transmembrane region" description="Helical" evidence="6">
    <location>
        <begin position="7"/>
        <end position="25"/>
    </location>
</feature>
<dbReference type="PANTHER" id="PTHR32089:SF112">
    <property type="entry name" value="LYSOZYME-LIKE PROTEIN-RELATED"/>
    <property type="match status" value="1"/>
</dbReference>
<sequence length="637" mass="71947">MKSEIKLIFIVLTIFFIGIGVVPWLKINISIKLILQLFGAIGFIIIYIKANDLYKKWERYSARQSVSYNKSLEFNETVYEKIVKATETLGFDIQQLIWLMNDNIATYEEISKTFYNIEELSQQNAASTEEISASINELASMSVNLKENIQRIEDKSTESADMLLQNKKTIQNMFSLLLDLAEVIKVAYNKNLILQESSKKISNIIEYISSISKQINLLALNATIEAARAGNSGRGFAVVAQEIKKLADETKKSTSDIEEIIKEIWHSIEDSNNYMNKCIQKVKSVETASGELKNLIDKIEITVNEIKYVLTELNNMSTEQKHSATEIEKASYTIAGAIENTYNFITDLMKKVELQKVKNNDTLKYADEVNNIVNELQKVVIGLKSNNEIIFGINPFVAPEKIKRMYFPILKRVCENIGYKARILIAKDYDNLIEGIRQGIIDVGWFSPFAYISAHEKVGVIPIVTPKVNGRFAYKGYIITKKGNDIRKLEDLKGKTFGYIDTKSASGYIYARYIIKKAGLNPDTLFKKVIFLGSHDKCIESVLSGEVDAAATYNEAVDMAAKRGLPVEKIEIIAQTDDIPKDAIAASPNMKKEIIEALKNAFINFNNFNGIDTPVEGFIESSDERYDIIREVSKQVL</sequence>
<keyword evidence="5" id="KW-0175">Coiled coil</keyword>
<dbReference type="Gene3D" id="3.40.190.10">
    <property type="entry name" value="Periplasmic binding protein-like II"/>
    <property type="match status" value="2"/>
</dbReference>
<dbReference type="STRING" id="520767.ATZ99_15820"/>
<dbReference type="InterPro" id="IPR004089">
    <property type="entry name" value="MCPsignal_dom"/>
</dbReference>